<feature type="domain" description="Tyr recombinase" evidence="4">
    <location>
        <begin position="186"/>
        <end position="416"/>
    </location>
</feature>
<evidence type="ECO:0000313" key="5">
    <source>
        <dbReference type="EMBL" id="MBZ5739767.1"/>
    </source>
</evidence>
<evidence type="ECO:0000256" key="2">
    <source>
        <dbReference type="ARBA" id="ARBA00023125"/>
    </source>
</evidence>
<comment type="similarity">
    <text evidence="1">Belongs to the 'phage' integrase family.</text>
</comment>
<name>A0ABS7UGP5_9ACTN</name>
<dbReference type="PROSITE" id="PS51898">
    <property type="entry name" value="TYR_RECOMBINASE"/>
    <property type="match status" value="1"/>
</dbReference>
<sequence>MARRKTGPRAWVRVSHKTKDLPASKRRWEVVYEDPNNGYKRRTKGGFASKAAAEEWSADFTQDARRGEWVDPARGDALFRDVATQWLPTYVPKRGKVRGQRQHEQIITGKGSLLMNKFGETRIGDITPAQVALWVNSLDRAPNTVRHYFYTLRLVMKYAQANGIIRRDPTQGIALPEPRKMKDEEADRYPLTLAEALKLAAAVPEPWDMYVRLAAATGMRPEELGGLHLSDYKPGDQTLTVRRVVVIHKGQPMIENVAKTSDSHRTVELDDETAKLLEDYIERHRARATAWFAANPEHKHPGEALPLFVGVGAFKRGQRQRKNGTDVDWLDYSRLLKHGWFYMRHWDAARKAAGVPEAVRFYDLRHMHASLLVGMLGQPGAMTLTEVAERLGHSPALLLSRYAHSPRDRRQAKVDAVNALMTPVTDDNVVPLHKPA</sequence>
<dbReference type="InterPro" id="IPR013762">
    <property type="entry name" value="Integrase-like_cat_sf"/>
</dbReference>
<organism evidence="5 6">
    <name type="scientific">Nocardioides mangrovi</name>
    <dbReference type="NCBI Taxonomy" id="2874580"/>
    <lineage>
        <taxon>Bacteria</taxon>
        <taxon>Bacillati</taxon>
        <taxon>Actinomycetota</taxon>
        <taxon>Actinomycetes</taxon>
        <taxon>Propionibacteriales</taxon>
        <taxon>Nocardioidaceae</taxon>
        <taxon>Nocardioides</taxon>
    </lineage>
</organism>
<dbReference type="Pfam" id="PF00589">
    <property type="entry name" value="Phage_integrase"/>
    <property type="match status" value="1"/>
</dbReference>
<dbReference type="RefSeq" id="WP_224124127.1">
    <property type="nucleotide sequence ID" value="NZ_JAIQZJ010000009.1"/>
</dbReference>
<dbReference type="Pfam" id="PF14657">
    <property type="entry name" value="Arm-DNA-bind_4"/>
    <property type="match status" value="1"/>
</dbReference>
<keyword evidence="6" id="KW-1185">Reference proteome</keyword>
<keyword evidence="3" id="KW-0233">DNA recombination</keyword>
<proteinExistence type="inferred from homology"/>
<dbReference type="InterPro" id="IPR011010">
    <property type="entry name" value="DNA_brk_join_enz"/>
</dbReference>
<accession>A0ABS7UGP5</accession>
<dbReference type="PANTHER" id="PTHR30349:SF64">
    <property type="entry name" value="PROPHAGE INTEGRASE INTD-RELATED"/>
    <property type="match status" value="1"/>
</dbReference>
<dbReference type="InterPro" id="IPR002104">
    <property type="entry name" value="Integrase_catalytic"/>
</dbReference>
<evidence type="ECO:0000313" key="6">
    <source>
        <dbReference type="Proteomes" id="UP000780875"/>
    </source>
</evidence>
<keyword evidence="2" id="KW-0238">DNA-binding</keyword>
<dbReference type="InterPro" id="IPR028259">
    <property type="entry name" value="AP2-like_int_N"/>
</dbReference>
<evidence type="ECO:0000256" key="1">
    <source>
        <dbReference type="ARBA" id="ARBA00008857"/>
    </source>
</evidence>
<dbReference type="Proteomes" id="UP000780875">
    <property type="component" value="Unassembled WGS sequence"/>
</dbReference>
<dbReference type="InterPro" id="IPR050090">
    <property type="entry name" value="Tyrosine_recombinase_XerCD"/>
</dbReference>
<dbReference type="PANTHER" id="PTHR30349">
    <property type="entry name" value="PHAGE INTEGRASE-RELATED"/>
    <property type="match status" value="1"/>
</dbReference>
<dbReference type="Gene3D" id="1.10.150.130">
    <property type="match status" value="1"/>
</dbReference>
<dbReference type="SUPFAM" id="SSF56349">
    <property type="entry name" value="DNA breaking-rejoining enzymes"/>
    <property type="match status" value="1"/>
</dbReference>
<dbReference type="Gene3D" id="1.10.443.10">
    <property type="entry name" value="Intergrase catalytic core"/>
    <property type="match status" value="1"/>
</dbReference>
<reference evidence="5 6" key="1">
    <citation type="submission" date="2021-09" db="EMBL/GenBank/DDBJ databases">
        <title>Whole genome sequence of Nocardioides sp. GBK3QG-3.</title>
        <authorList>
            <person name="Tuo L."/>
        </authorList>
    </citation>
    <scope>NUCLEOTIDE SEQUENCE [LARGE SCALE GENOMIC DNA]</scope>
    <source>
        <strain evidence="5 6">GBK3QG-3</strain>
    </source>
</reference>
<gene>
    <name evidence="5" type="ORF">K8U61_16450</name>
</gene>
<dbReference type="InterPro" id="IPR010998">
    <property type="entry name" value="Integrase_recombinase_N"/>
</dbReference>
<dbReference type="EMBL" id="JAIQZJ010000009">
    <property type="protein sequence ID" value="MBZ5739767.1"/>
    <property type="molecule type" value="Genomic_DNA"/>
</dbReference>
<evidence type="ECO:0000256" key="3">
    <source>
        <dbReference type="ARBA" id="ARBA00023172"/>
    </source>
</evidence>
<comment type="caution">
    <text evidence="5">The sequence shown here is derived from an EMBL/GenBank/DDBJ whole genome shotgun (WGS) entry which is preliminary data.</text>
</comment>
<evidence type="ECO:0000259" key="4">
    <source>
        <dbReference type="PROSITE" id="PS51898"/>
    </source>
</evidence>
<protein>
    <submittedName>
        <fullName evidence="5">Tyrosine-type recombinase/integrase</fullName>
    </submittedName>
</protein>